<feature type="non-terminal residue" evidence="1">
    <location>
        <position position="1"/>
    </location>
</feature>
<name>A0A392VU68_9FABA</name>
<proteinExistence type="predicted"/>
<accession>A0A392VU68</accession>
<evidence type="ECO:0000313" key="1">
    <source>
        <dbReference type="EMBL" id="MCI91796.1"/>
    </source>
</evidence>
<keyword evidence="2" id="KW-1185">Reference proteome</keyword>
<evidence type="ECO:0000313" key="2">
    <source>
        <dbReference type="Proteomes" id="UP000265520"/>
    </source>
</evidence>
<dbReference type="AlphaFoldDB" id="A0A392VU68"/>
<organism evidence="1 2">
    <name type="scientific">Trifolium medium</name>
    <dbReference type="NCBI Taxonomy" id="97028"/>
    <lineage>
        <taxon>Eukaryota</taxon>
        <taxon>Viridiplantae</taxon>
        <taxon>Streptophyta</taxon>
        <taxon>Embryophyta</taxon>
        <taxon>Tracheophyta</taxon>
        <taxon>Spermatophyta</taxon>
        <taxon>Magnoliopsida</taxon>
        <taxon>eudicotyledons</taxon>
        <taxon>Gunneridae</taxon>
        <taxon>Pentapetalae</taxon>
        <taxon>rosids</taxon>
        <taxon>fabids</taxon>
        <taxon>Fabales</taxon>
        <taxon>Fabaceae</taxon>
        <taxon>Papilionoideae</taxon>
        <taxon>50 kb inversion clade</taxon>
        <taxon>NPAAA clade</taxon>
        <taxon>Hologalegina</taxon>
        <taxon>IRL clade</taxon>
        <taxon>Trifolieae</taxon>
        <taxon>Trifolium</taxon>
    </lineage>
</organism>
<dbReference type="Proteomes" id="UP000265520">
    <property type="component" value="Unassembled WGS sequence"/>
</dbReference>
<sequence length="65" mass="7139">KWQGKMAFWRKLAKNSVKLAICRPAKGGDSWQSDGTRVSKLVGGGRFSRPARILVARRACAGRPV</sequence>
<reference evidence="1 2" key="1">
    <citation type="journal article" date="2018" name="Front. Plant Sci.">
        <title>Red Clover (Trifolium pratense) and Zigzag Clover (T. medium) - A Picture of Genomic Similarities and Differences.</title>
        <authorList>
            <person name="Dluhosova J."/>
            <person name="Istvanek J."/>
            <person name="Nedelnik J."/>
            <person name="Repkova J."/>
        </authorList>
    </citation>
    <scope>NUCLEOTIDE SEQUENCE [LARGE SCALE GENOMIC DNA]</scope>
    <source>
        <strain evidence="2">cv. 10/8</strain>
        <tissue evidence="1">Leaf</tissue>
    </source>
</reference>
<protein>
    <submittedName>
        <fullName evidence="1">Uncharacterized protein</fullName>
    </submittedName>
</protein>
<comment type="caution">
    <text evidence="1">The sequence shown here is derived from an EMBL/GenBank/DDBJ whole genome shotgun (WGS) entry which is preliminary data.</text>
</comment>
<dbReference type="EMBL" id="LXQA011282584">
    <property type="protein sequence ID" value="MCI91796.1"/>
    <property type="molecule type" value="Genomic_DNA"/>
</dbReference>